<dbReference type="Proteomes" id="UP000279833">
    <property type="component" value="Unassembled WGS sequence"/>
</dbReference>
<evidence type="ECO:0000313" key="1">
    <source>
        <dbReference type="EMBL" id="VDP80788.1"/>
    </source>
</evidence>
<dbReference type="EMBL" id="UZAK01051326">
    <property type="protein sequence ID" value="VDP80788.1"/>
    <property type="molecule type" value="Genomic_DNA"/>
</dbReference>
<protein>
    <submittedName>
        <fullName evidence="1 3">Uncharacterized protein</fullName>
    </submittedName>
</protein>
<reference evidence="3" key="1">
    <citation type="submission" date="2016-06" db="UniProtKB">
        <authorList>
            <consortium name="WormBaseParasite"/>
        </authorList>
    </citation>
    <scope>IDENTIFICATION</scope>
</reference>
<keyword evidence="2" id="KW-1185">Reference proteome</keyword>
<gene>
    <name evidence="1" type="ORF">SCUD_LOCUS22934</name>
</gene>
<evidence type="ECO:0000313" key="3">
    <source>
        <dbReference type="WBParaSite" id="SCUD_0002293601-mRNA-1"/>
    </source>
</evidence>
<sequence>MALPDKKRILHDTTIYHSHLWGGYQDTLHSNVSQDDHFNYGLSRPDIRQITVNQRAIRQPSNVLNNKTVRRNVSQQFPFGQGGLLGYSPSTQPQLAGACLNYPPSQVQQINPLYQNNDFFGLQKYLVSLALQFAQAIAHMINQT</sequence>
<dbReference type="AlphaFoldDB" id="A0A183L6G4"/>
<proteinExistence type="predicted"/>
<accession>A0A183L6G4</accession>
<reference evidence="1 2" key="2">
    <citation type="submission" date="2018-11" db="EMBL/GenBank/DDBJ databases">
        <authorList>
            <consortium name="Pathogen Informatics"/>
        </authorList>
    </citation>
    <scope>NUCLEOTIDE SEQUENCE [LARGE SCALE GENOMIC DNA]</scope>
    <source>
        <strain evidence="1">Dakar</strain>
        <strain evidence="2">Dakar, Senegal</strain>
    </source>
</reference>
<dbReference type="WBParaSite" id="SCUD_0002293601-mRNA-1">
    <property type="protein sequence ID" value="SCUD_0002293601-mRNA-1"/>
    <property type="gene ID" value="SCUD_0002293601"/>
</dbReference>
<organism evidence="3">
    <name type="scientific">Schistosoma curassoni</name>
    <dbReference type="NCBI Taxonomy" id="6186"/>
    <lineage>
        <taxon>Eukaryota</taxon>
        <taxon>Metazoa</taxon>
        <taxon>Spiralia</taxon>
        <taxon>Lophotrochozoa</taxon>
        <taxon>Platyhelminthes</taxon>
        <taxon>Trematoda</taxon>
        <taxon>Digenea</taxon>
        <taxon>Strigeidida</taxon>
        <taxon>Schistosomatoidea</taxon>
        <taxon>Schistosomatidae</taxon>
        <taxon>Schistosoma</taxon>
    </lineage>
</organism>
<evidence type="ECO:0000313" key="2">
    <source>
        <dbReference type="Proteomes" id="UP000279833"/>
    </source>
</evidence>
<name>A0A183L6G4_9TREM</name>